<organism evidence="1 2">
    <name type="scientific">Sphingomonas telluris</name>
    <dbReference type="NCBI Taxonomy" id="2907998"/>
    <lineage>
        <taxon>Bacteria</taxon>
        <taxon>Pseudomonadati</taxon>
        <taxon>Pseudomonadota</taxon>
        <taxon>Alphaproteobacteria</taxon>
        <taxon>Sphingomonadales</taxon>
        <taxon>Sphingomonadaceae</taxon>
        <taxon>Sphingomonas</taxon>
    </lineage>
</organism>
<feature type="non-terminal residue" evidence="1">
    <location>
        <position position="1"/>
    </location>
</feature>
<evidence type="ECO:0000313" key="1">
    <source>
        <dbReference type="EMBL" id="MCH8617484.1"/>
    </source>
</evidence>
<dbReference type="EMBL" id="JAKZHW010000003">
    <property type="protein sequence ID" value="MCH8617484.1"/>
    <property type="molecule type" value="Genomic_DNA"/>
</dbReference>
<keyword evidence="2" id="KW-1185">Reference proteome</keyword>
<proteinExistence type="predicted"/>
<protein>
    <submittedName>
        <fullName evidence="1">Uncharacterized protein</fullName>
    </submittedName>
</protein>
<evidence type="ECO:0000313" key="2">
    <source>
        <dbReference type="Proteomes" id="UP001203058"/>
    </source>
</evidence>
<feature type="non-terminal residue" evidence="1">
    <location>
        <position position="126"/>
    </location>
</feature>
<dbReference type="Proteomes" id="UP001203058">
    <property type="component" value="Unassembled WGS sequence"/>
</dbReference>
<name>A0ABS9VRX3_9SPHN</name>
<sequence length="126" mass="13048">GVGNILTGSVRRSPQVVRISAQLVGGADGVEHWAQSYDRAPGDEIKIQSDIALNVAQALSGTLGHAGKVALSLGGSANSVAQDLVLQARRLIGQADGPDAMRSALVLIDKAITKDPNYADAYVEKT</sequence>
<reference evidence="1 2" key="1">
    <citation type="submission" date="2022-03" db="EMBL/GenBank/DDBJ databases">
        <authorList>
            <person name="Jo J.-H."/>
            <person name="Im W.-T."/>
        </authorList>
    </citation>
    <scope>NUCLEOTIDE SEQUENCE [LARGE SCALE GENOMIC DNA]</scope>
    <source>
        <strain evidence="1 2">SM33</strain>
    </source>
</reference>
<accession>A0ABS9VRX3</accession>
<gene>
    <name evidence="1" type="ORF">LZ016_15405</name>
</gene>
<dbReference type="RefSeq" id="WP_241448401.1">
    <property type="nucleotide sequence ID" value="NZ_JAKZHW010000003.1"/>
</dbReference>
<comment type="caution">
    <text evidence="1">The sequence shown here is derived from an EMBL/GenBank/DDBJ whole genome shotgun (WGS) entry which is preliminary data.</text>
</comment>